<dbReference type="GO" id="GO:0047372">
    <property type="term" value="F:monoacylglycerol lipase activity"/>
    <property type="evidence" value="ECO:0007669"/>
    <property type="project" value="TreeGrafter"/>
</dbReference>
<dbReference type="Pfam" id="PF00561">
    <property type="entry name" value="Abhydrolase_1"/>
    <property type="match status" value="1"/>
</dbReference>
<proteinExistence type="predicted"/>
<dbReference type="EMBL" id="FQYP01000002">
    <property type="protein sequence ID" value="SHI68667.1"/>
    <property type="molecule type" value="Genomic_DNA"/>
</dbReference>
<dbReference type="PANTHER" id="PTHR43798:SF33">
    <property type="entry name" value="HYDROLASE, PUTATIVE (AFU_ORTHOLOGUE AFUA_2G14860)-RELATED"/>
    <property type="match status" value="1"/>
</dbReference>
<accession>A0A1M6D619</accession>
<dbReference type="InterPro" id="IPR050266">
    <property type="entry name" value="AB_hydrolase_sf"/>
</dbReference>
<reference evidence="3" key="1">
    <citation type="submission" date="2016-11" db="EMBL/GenBank/DDBJ databases">
        <authorList>
            <person name="Varghese N."/>
            <person name="Submissions S."/>
        </authorList>
    </citation>
    <scope>NUCLEOTIDE SEQUENCE [LARGE SCALE GENOMIC DNA]</scope>
    <source>
        <strain evidence="3">DSM 22623</strain>
    </source>
</reference>
<dbReference type="PANTHER" id="PTHR43798">
    <property type="entry name" value="MONOACYLGLYCEROL LIPASE"/>
    <property type="match status" value="1"/>
</dbReference>
<name>A0A1M6D619_9FLAO</name>
<sequence>MTLQDWKDSGSYFTYKEKHQVFYQKSGEGEVLILVHGFPTSSWDWEKIWNSLTSKYEVHTLDMMGYGFTSKPKDFKYSIAAQVDLWEYYLSEQKIDKFHILAHDYGDTVVQEMLARYKENKQYPYDIKSVVFLNGGMFPETNFPTITQRLLLTPFGNLLKHFMGRNTLAKNFKKIFGAHTQPSAEEIDEFWEVVDYNNGKDVIPKLIKYLTERDVHKIRWREAIQYTDMPKRLIDGGVDPISGKHMADFYQEIVPHADVIVLEEIGHYPQVEAPEKVLQHYYEFRDTL</sequence>
<dbReference type="OrthoDB" id="9799612at2"/>
<gene>
    <name evidence="2" type="ORF">SAMN04488508_102454</name>
</gene>
<dbReference type="GO" id="GO:0046464">
    <property type="term" value="P:acylglycerol catabolic process"/>
    <property type="evidence" value="ECO:0007669"/>
    <property type="project" value="TreeGrafter"/>
</dbReference>
<protein>
    <submittedName>
        <fullName evidence="2">Pimeloyl-ACP methyl ester carboxylesterase</fullName>
    </submittedName>
</protein>
<dbReference type="Proteomes" id="UP000184432">
    <property type="component" value="Unassembled WGS sequence"/>
</dbReference>
<dbReference type="Gene3D" id="3.40.50.1820">
    <property type="entry name" value="alpha/beta hydrolase"/>
    <property type="match status" value="1"/>
</dbReference>
<organism evidence="2 3">
    <name type="scientific">Aquimarina spongiae</name>
    <dbReference type="NCBI Taxonomy" id="570521"/>
    <lineage>
        <taxon>Bacteria</taxon>
        <taxon>Pseudomonadati</taxon>
        <taxon>Bacteroidota</taxon>
        <taxon>Flavobacteriia</taxon>
        <taxon>Flavobacteriales</taxon>
        <taxon>Flavobacteriaceae</taxon>
        <taxon>Aquimarina</taxon>
    </lineage>
</organism>
<dbReference type="InterPro" id="IPR029058">
    <property type="entry name" value="AB_hydrolase_fold"/>
</dbReference>
<dbReference type="InterPro" id="IPR000639">
    <property type="entry name" value="Epox_hydrolase-like"/>
</dbReference>
<dbReference type="PRINTS" id="PR00412">
    <property type="entry name" value="EPOXHYDRLASE"/>
</dbReference>
<dbReference type="STRING" id="570521.SAMN04488508_102454"/>
<evidence type="ECO:0000259" key="1">
    <source>
        <dbReference type="Pfam" id="PF00561"/>
    </source>
</evidence>
<feature type="domain" description="AB hydrolase-1" evidence="1">
    <location>
        <begin position="31"/>
        <end position="274"/>
    </location>
</feature>
<dbReference type="GO" id="GO:0016020">
    <property type="term" value="C:membrane"/>
    <property type="evidence" value="ECO:0007669"/>
    <property type="project" value="TreeGrafter"/>
</dbReference>
<dbReference type="RefSeq" id="WP_073315236.1">
    <property type="nucleotide sequence ID" value="NZ_FQYP01000002.1"/>
</dbReference>
<dbReference type="SUPFAM" id="SSF53474">
    <property type="entry name" value="alpha/beta-Hydrolases"/>
    <property type="match status" value="1"/>
</dbReference>
<keyword evidence="3" id="KW-1185">Reference proteome</keyword>
<dbReference type="InterPro" id="IPR000073">
    <property type="entry name" value="AB_hydrolase_1"/>
</dbReference>
<evidence type="ECO:0000313" key="2">
    <source>
        <dbReference type="EMBL" id="SHI68667.1"/>
    </source>
</evidence>
<evidence type="ECO:0000313" key="3">
    <source>
        <dbReference type="Proteomes" id="UP000184432"/>
    </source>
</evidence>
<dbReference type="AlphaFoldDB" id="A0A1M6D619"/>